<keyword evidence="9 11" id="KW-0482">Metalloprotease</keyword>
<keyword evidence="3 11" id="KW-0645">Protease</keyword>
<organism evidence="15 16">
    <name type="scientific">Bradyrhizobium australiense</name>
    <dbReference type="NCBI Taxonomy" id="2721161"/>
    <lineage>
        <taxon>Bacteria</taxon>
        <taxon>Pseudomonadati</taxon>
        <taxon>Pseudomonadota</taxon>
        <taxon>Alphaproteobacteria</taxon>
        <taxon>Hyphomicrobiales</taxon>
        <taxon>Nitrobacteraceae</taxon>
        <taxon>Bradyrhizobium</taxon>
    </lineage>
</organism>
<evidence type="ECO:0000256" key="5">
    <source>
        <dbReference type="ARBA" id="ARBA00022723"/>
    </source>
</evidence>
<evidence type="ECO:0000313" key="15">
    <source>
        <dbReference type="EMBL" id="NOJ44177.1"/>
    </source>
</evidence>
<dbReference type="GO" id="GO:0004222">
    <property type="term" value="F:metalloendopeptidase activity"/>
    <property type="evidence" value="ECO:0007669"/>
    <property type="project" value="InterPro"/>
</dbReference>
<evidence type="ECO:0000313" key="16">
    <source>
        <dbReference type="Proteomes" id="UP000544122"/>
    </source>
</evidence>
<dbReference type="GO" id="GO:0046872">
    <property type="term" value="F:metal ion binding"/>
    <property type="evidence" value="ECO:0007669"/>
    <property type="project" value="UniProtKB-KW"/>
</dbReference>
<gene>
    <name evidence="15" type="ORF">HCN58_32320</name>
</gene>
<name>A0A7Y4LZ14_9BRAD</name>
<comment type="cofactor">
    <cofactor evidence="11">
        <name>Zn(2+)</name>
        <dbReference type="ChEBI" id="CHEBI:29105"/>
    </cofactor>
    <text evidence="11">Binds 1 zinc ion per subunit.</text>
</comment>
<keyword evidence="2" id="KW-1003">Cell membrane</keyword>
<feature type="domain" description="Peptidase M48" evidence="14">
    <location>
        <begin position="46"/>
        <end position="249"/>
    </location>
</feature>
<evidence type="ECO:0000256" key="7">
    <source>
        <dbReference type="ARBA" id="ARBA00022833"/>
    </source>
</evidence>
<evidence type="ECO:0000256" key="12">
    <source>
        <dbReference type="SAM" id="MobiDB-lite"/>
    </source>
</evidence>
<keyword evidence="6 11" id="KW-0378">Hydrolase</keyword>
<accession>A0A7Y4LZ14</accession>
<dbReference type="Proteomes" id="UP000544122">
    <property type="component" value="Unassembled WGS sequence"/>
</dbReference>
<protein>
    <submittedName>
        <fullName evidence="15">M48 family metalloprotease</fullName>
    </submittedName>
</protein>
<dbReference type="PANTHER" id="PTHR43221:SF1">
    <property type="entry name" value="PROTEASE HTPX"/>
    <property type="match status" value="1"/>
</dbReference>
<evidence type="ECO:0000256" key="13">
    <source>
        <dbReference type="SAM" id="Phobius"/>
    </source>
</evidence>
<evidence type="ECO:0000256" key="3">
    <source>
        <dbReference type="ARBA" id="ARBA00022670"/>
    </source>
</evidence>
<comment type="subcellular location">
    <subcellularLocation>
        <location evidence="1">Cell membrane</location>
        <topology evidence="1">Multi-pass membrane protein</topology>
    </subcellularLocation>
</comment>
<evidence type="ECO:0000256" key="8">
    <source>
        <dbReference type="ARBA" id="ARBA00022989"/>
    </source>
</evidence>
<dbReference type="GO" id="GO:0005886">
    <property type="term" value="C:plasma membrane"/>
    <property type="evidence" value="ECO:0007669"/>
    <property type="project" value="UniProtKB-SubCell"/>
</dbReference>
<dbReference type="GO" id="GO:0006508">
    <property type="term" value="P:proteolysis"/>
    <property type="evidence" value="ECO:0007669"/>
    <property type="project" value="UniProtKB-KW"/>
</dbReference>
<dbReference type="InterPro" id="IPR050083">
    <property type="entry name" value="HtpX_protease"/>
</dbReference>
<comment type="similarity">
    <text evidence="11">Belongs to the peptidase M48 family.</text>
</comment>
<feature type="transmembrane region" description="Helical" evidence="13">
    <location>
        <begin position="140"/>
        <end position="166"/>
    </location>
</feature>
<dbReference type="InterPro" id="IPR001915">
    <property type="entry name" value="Peptidase_M48"/>
</dbReference>
<dbReference type="Pfam" id="PF01435">
    <property type="entry name" value="Peptidase_M48"/>
    <property type="match status" value="1"/>
</dbReference>
<comment type="caution">
    <text evidence="15">The sequence shown here is derived from an EMBL/GenBank/DDBJ whole genome shotgun (WGS) entry which is preliminary data.</text>
</comment>
<keyword evidence="8 13" id="KW-1133">Transmembrane helix</keyword>
<evidence type="ECO:0000256" key="9">
    <source>
        <dbReference type="ARBA" id="ARBA00023049"/>
    </source>
</evidence>
<evidence type="ECO:0000256" key="2">
    <source>
        <dbReference type="ARBA" id="ARBA00022475"/>
    </source>
</evidence>
<evidence type="ECO:0000256" key="1">
    <source>
        <dbReference type="ARBA" id="ARBA00004651"/>
    </source>
</evidence>
<keyword evidence="7 11" id="KW-0862">Zinc</keyword>
<dbReference type="EMBL" id="JAAVLX010000014">
    <property type="protein sequence ID" value="NOJ44177.1"/>
    <property type="molecule type" value="Genomic_DNA"/>
</dbReference>
<feature type="region of interest" description="Disordered" evidence="12">
    <location>
        <begin position="1"/>
        <end position="36"/>
    </location>
</feature>
<dbReference type="Gene3D" id="3.30.2010.10">
    <property type="entry name" value="Metalloproteases ('zincins'), catalytic domain"/>
    <property type="match status" value="1"/>
</dbReference>
<keyword evidence="5" id="KW-0479">Metal-binding</keyword>
<evidence type="ECO:0000256" key="4">
    <source>
        <dbReference type="ARBA" id="ARBA00022692"/>
    </source>
</evidence>
<keyword evidence="10 13" id="KW-0472">Membrane</keyword>
<feature type="compositionally biased region" description="Basic and acidic residues" evidence="12">
    <location>
        <begin position="370"/>
        <end position="399"/>
    </location>
</feature>
<evidence type="ECO:0000256" key="11">
    <source>
        <dbReference type="RuleBase" id="RU003983"/>
    </source>
</evidence>
<keyword evidence="16" id="KW-1185">Reference proteome</keyword>
<reference evidence="15 16" key="1">
    <citation type="submission" date="2020-03" db="EMBL/GenBank/DDBJ databases">
        <title>Bradyrhizobium diversity isolated from nodules of Indigofera sp.</title>
        <authorList>
            <person name="Klepa M."/>
            <person name="Helene L."/>
            <person name="Hungria M."/>
        </authorList>
    </citation>
    <scope>NUCLEOTIDE SEQUENCE [LARGE SCALE GENOMIC DNA]</scope>
    <source>
        <strain evidence="15 16">WSM 1791</strain>
    </source>
</reference>
<dbReference type="AlphaFoldDB" id="A0A7Y4LZ14"/>
<evidence type="ECO:0000259" key="14">
    <source>
        <dbReference type="Pfam" id="PF01435"/>
    </source>
</evidence>
<proteinExistence type="inferred from homology"/>
<feature type="compositionally biased region" description="Basic residues" evidence="12">
    <location>
        <begin position="1"/>
        <end position="13"/>
    </location>
</feature>
<evidence type="ECO:0000256" key="10">
    <source>
        <dbReference type="ARBA" id="ARBA00023136"/>
    </source>
</evidence>
<evidence type="ECO:0000256" key="6">
    <source>
        <dbReference type="ARBA" id="ARBA00022801"/>
    </source>
</evidence>
<sequence>MGADRHRHRRPAVRRADGVARPYRSPQDGFPLRRRSGRAAALSHRRAADNHSRASDPYVAVIDSPALNAFACGIRQKDAVLVFTRGLIDGLDDDELAAVAAHEIVHIVNGDIRLIAATNVCLDTLQLLQPRPSTRGVKRIQAACALPILALLLPLLVVLILVTMFLRRLAVDGSHLTRKLIASAREFIADAEAVRLTQNPAALVSALRRIEGRSVIPGLAAGQDAMVIDGAHEGAFATHPTIAERVAAIISVTGSMAPDRAGPPRHTRAPAKRWRRFRPSTGAVPRGGLFARRAAGCECRARARLPGRIQQARTDAGADGGRGRRHWGVPVDSQRGSRQTLCARRRLRSGANADPFRRGRARHPLPDAGTRLEDWAGGEADRLRPALVRGDARRPSRQG</sequence>
<feature type="region of interest" description="Disordered" evidence="12">
    <location>
        <begin position="311"/>
        <end position="399"/>
    </location>
</feature>
<dbReference type="PANTHER" id="PTHR43221">
    <property type="entry name" value="PROTEASE HTPX"/>
    <property type="match status" value="1"/>
</dbReference>
<keyword evidence="4 13" id="KW-0812">Transmembrane</keyword>